<feature type="domain" description="MADF" evidence="2">
    <location>
        <begin position="16"/>
        <end position="115"/>
    </location>
</feature>
<dbReference type="OrthoDB" id="6617753at2759"/>
<evidence type="ECO:0000259" key="2">
    <source>
        <dbReference type="PROSITE" id="PS51029"/>
    </source>
</evidence>
<proteinExistence type="predicted"/>
<dbReference type="RefSeq" id="XP_030385737.1">
    <property type="nucleotide sequence ID" value="XM_030529877.1"/>
</dbReference>
<gene>
    <name evidence="4" type="primary">LOC115632647</name>
</gene>
<sequence>MSGPLYVIPCTDKWKKFFQLYGQLPELWKIEYRHKKNKEGKREAAYEKLLQLYKTIDPNATIDVMKRKINGVRTCFNRELRKVEESERTSSKTGHVRVPNLWYFDALSFLREAHLPERRHREPAIRVKSEEEIWISESENGNEVDDAEDKNASSDWSNPTPVEQPFEQREQDTGMLLQNFELLQQAANQLNNSSSRDEATIYAEGWATSYRKLNERQKLLAKKAIEEIFVLGQLDQLQVNSVLINPR</sequence>
<evidence type="ECO:0000256" key="1">
    <source>
        <dbReference type="SAM" id="MobiDB-lite"/>
    </source>
</evidence>
<dbReference type="PANTHER" id="PTHR21505:SF8">
    <property type="entry name" value="DPT-YFP REPRESSOR BY OVEREXPRESSION, ISOFORM D-RELATED"/>
    <property type="match status" value="1"/>
</dbReference>
<dbReference type="Proteomes" id="UP000504634">
    <property type="component" value="Unplaced"/>
</dbReference>
<evidence type="ECO:0000313" key="3">
    <source>
        <dbReference type="Proteomes" id="UP000504634"/>
    </source>
</evidence>
<evidence type="ECO:0000313" key="4">
    <source>
        <dbReference type="RefSeq" id="XP_030385737.1"/>
    </source>
</evidence>
<organism evidence="3 4">
    <name type="scientific">Drosophila lebanonensis</name>
    <name type="common">Fruit fly</name>
    <name type="synonym">Scaptodrosophila lebanonensis</name>
    <dbReference type="NCBI Taxonomy" id="7225"/>
    <lineage>
        <taxon>Eukaryota</taxon>
        <taxon>Metazoa</taxon>
        <taxon>Ecdysozoa</taxon>
        <taxon>Arthropoda</taxon>
        <taxon>Hexapoda</taxon>
        <taxon>Insecta</taxon>
        <taxon>Pterygota</taxon>
        <taxon>Neoptera</taxon>
        <taxon>Endopterygota</taxon>
        <taxon>Diptera</taxon>
        <taxon>Brachycera</taxon>
        <taxon>Muscomorpha</taxon>
        <taxon>Ephydroidea</taxon>
        <taxon>Drosophilidae</taxon>
        <taxon>Scaptodrosophila</taxon>
    </lineage>
</organism>
<keyword evidence="3" id="KW-1185">Reference proteome</keyword>
<dbReference type="GeneID" id="115632647"/>
<name>A0A6J2UF46_DROLE</name>
<dbReference type="AlphaFoldDB" id="A0A6J2UF46"/>
<dbReference type="InterPro" id="IPR006578">
    <property type="entry name" value="MADF-dom"/>
</dbReference>
<dbReference type="SMART" id="SM00595">
    <property type="entry name" value="MADF"/>
    <property type="match status" value="1"/>
</dbReference>
<feature type="region of interest" description="Disordered" evidence="1">
    <location>
        <begin position="136"/>
        <end position="165"/>
    </location>
</feature>
<dbReference type="PROSITE" id="PS51029">
    <property type="entry name" value="MADF"/>
    <property type="match status" value="1"/>
</dbReference>
<dbReference type="Pfam" id="PF10545">
    <property type="entry name" value="MADF_DNA_bdg"/>
    <property type="match status" value="1"/>
</dbReference>
<dbReference type="PANTHER" id="PTHR21505">
    <property type="entry name" value="MADF DOMAIN-CONTAINING PROTEIN-RELATED"/>
    <property type="match status" value="1"/>
</dbReference>
<accession>A0A6J2UF46</accession>
<reference evidence="4" key="1">
    <citation type="submission" date="2025-08" db="UniProtKB">
        <authorList>
            <consortium name="RefSeq"/>
        </authorList>
    </citation>
    <scope>IDENTIFICATION</scope>
    <source>
        <strain evidence="4">11010-0011.00</strain>
        <tissue evidence="4">Whole body</tissue>
    </source>
</reference>
<protein>
    <submittedName>
        <fullName evidence="4">Uncharacterized protein LOC115632647</fullName>
    </submittedName>
</protein>